<dbReference type="Proteomes" id="UP001232148">
    <property type="component" value="Unassembled WGS sequence"/>
</dbReference>
<organism evidence="3 4">
    <name type="scientific">Colletotrichum zoysiae</name>
    <dbReference type="NCBI Taxonomy" id="1216348"/>
    <lineage>
        <taxon>Eukaryota</taxon>
        <taxon>Fungi</taxon>
        <taxon>Dikarya</taxon>
        <taxon>Ascomycota</taxon>
        <taxon>Pezizomycotina</taxon>
        <taxon>Sordariomycetes</taxon>
        <taxon>Hypocreomycetidae</taxon>
        <taxon>Glomerellales</taxon>
        <taxon>Glomerellaceae</taxon>
        <taxon>Colletotrichum</taxon>
        <taxon>Colletotrichum graminicola species complex</taxon>
    </lineage>
</organism>
<comment type="caution">
    <text evidence="3">The sequence shown here is derived from an EMBL/GenBank/DDBJ whole genome shotgun (WGS) entry which is preliminary data.</text>
</comment>
<evidence type="ECO:0000313" key="3">
    <source>
        <dbReference type="EMBL" id="KAK2033710.1"/>
    </source>
</evidence>
<keyword evidence="2" id="KW-0472">Membrane</keyword>
<feature type="transmembrane region" description="Helical" evidence="2">
    <location>
        <begin position="36"/>
        <end position="59"/>
    </location>
</feature>
<name>A0AAD9HR26_9PEZI</name>
<dbReference type="AlphaFoldDB" id="A0AAD9HR26"/>
<evidence type="ECO:0000313" key="4">
    <source>
        <dbReference type="Proteomes" id="UP001232148"/>
    </source>
</evidence>
<feature type="region of interest" description="Disordered" evidence="1">
    <location>
        <begin position="112"/>
        <end position="145"/>
    </location>
</feature>
<keyword evidence="2" id="KW-0812">Transmembrane</keyword>
<protein>
    <submittedName>
        <fullName evidence="3">Uncharacterized protein</fullName>
    </submittedName>
</protein>
<feature type="compositionally biased region" description="Polar residues" evidence="1">
    <location>
        <begin position="112"/>
        <end position="130"/>
    </location>
</feature>
<sequence>MNNHRGDLCFTPHRPALAHIITQAEVVFSPPLPFDVFVVVGNAVCLPSCALCITLLLLLMHSKLLIIGALQSSAGIQFLLEMKQCCQLTTGETGSGCGPDWANMRAISPGSPATHTPFSPLGQGNPSRTNQKNEGRWLRGASNHR</sequence>
<keyword evidence="4" id="KW-1185">Reference proteome</keyword>
<keyword evidence="2" id="KW-1133">Transmembrane helix</keyword>
<evidence type="ECO:0000256" key="1">
    <source>
        <dbReference type="SAM" id="MobiDB-lite"/>
    </source>
</evidence>
<dbReference type="EMBL" id="MU842819">
    <property type="protein sequence ID" value="KAK2033710.1"/>
    <property type="molecule type" value="Genomic_DNA"/>
</dbReference>
<reference evidence="3" key="1">
    <citation type="submission" date="2021-06" db="EMBL/GenBank/DDBJ databases">
        <title>Comparative genomics, transcriptomics and evolutionary studies reveal genomic signatures of adaptation to plant cell wall in hemibiotrophic fungi.</title>
        <authorList>
            <consortium name="DOE Joint Genome Institute"/>
            <person name="Baroncelli R."/>
            <person name="Diaz J.F."/>
            <person name="Benocci T."/>
            <person name="Peng M."/>
            <person name="Battaglia E."/>
            <person name="Haridas S."/>
            <person name="Andreopoulos W."/>
            <person name="Labutti K."/>
            <person name="Pangilinan J."/>
            <person name="Floch G.L."/>
            <person name="Makela M.R."/>
            <person name="Henrissat B."/>
            <person name="Grigoriev I.V."/>
            <person name="Crouch J.A."/>
            <person name="De Vries R.P."/>
            <person name="Sukno S.A."/>
            <person name="Thon M.R."/>
        </authorList>
    </citation>
    <scope>NUCLEOTIDE SEQUENCE</scope>
    <source>
        <strain evidence="3">MAFF235873</strain>
    </source>
</reference>
<gene>
    <name evidence="3" type="ORF">LX32DRAFT_40877</name>
</gene>
<evidence type="ECO:0000256" key="2">
    <source>
        <dbReference type="SAM" id="Phobius"/>
    </source>
</evidence>
<proteinExistence type="predicted"/>
<accession>A0AAD9HR26</accession>